<feature type="compositionally biased region" description="Basic and acidic residues" evidence="1">
    <location>
        <begin position="40"/>
        <end position="63"/>
    </location>
</feature>
<name>A0A3B1CTM5_9ZZZZ</name>
<dbReference type="Gene3D" id="1.10.1130.10">
    <property type="entry name" value="Flavocytochrome C3, Chain A"/>
    <property type="match status" value="1"/>
</dbReference>
<organism evidence="3">
    <name type="scientific">hydrothermal vent metagenome</name>
    <dbReference type="NCBI Taxonomy" id="652676"/>
    <lineage>
        <taxon>unclassified sequences</taxon>
        <taxon>metagenomes</taxon>
        <taxon>ecological metagenomes</taxon>
    </lineage>
</organism>
<protein>
    <recommendedName>
        <fullName evidence="2">Cytochrome c-552/4 domain-containing protein</fullName>
    </recommendedName>
</protein>
<feature type="compositionally biased region" description="Basic and acidic residues" evidence="1">
    <location>
        <begin position="1"/>
        <end position="31"/>
    </location>
</feature>
<dbReference type="AlphaFoldDB" id="A0A3B1CTM5"/>
<feature type="non-terminal residue" evidence="3">
    <location>
        <position position="1"/>
    </location>
</feature>
<evidence type="ECO:0000313" key="3">
    <source>
        <dbReference type="EMBL" id="VAX33379.1"/>
    </source>
</evidence>
<feature type="region of interest" description="Disordered" evidence="1">
    <location>
        <begin position="1"/>
        <end position="77"/>
    </location>
</feature>
<dbReference type="Pfam" id="PF13435">
    <property type="entry name" value="Cytochrome_C554"/>
    <property type="match status" value="1"/>
</dbReference>
<accession>A0A3B1CTM5</accession>
<reference evidence="3" key="1">
    <citation type="submission" date="2018-06" db="EMBL/GenBank/DDBJ databases">
        <authorList>
            <person name="Zhirakovskaya E."/>
        </authorList>
    </citation>
    <scope>NUCLEOTIDE SEQUENCE</scope>
</reference>
<evidence type="ECO:0000259" key="2">
    <source>
        <dbReference type="Pfam" id="PF13435"/>
    </source>
</evidence>
<gene>
    <name evidence="3" type="ORF">MNBD_NITROSPINAE05-857</name>
</gene>
<dbReference type="InterPro" id="IPR023155">
    <property type="entry name" value="Cyt_c-552/4"/>
</dbReference>
<dbReference type="EMBL" id="UOGG01000246">
    <property type="protein sequence ID" value="VAX33379.1"/>
    <property type="molecule type" value="Genomic_DNA"/>
</dbReference>
<evidence type="ECO:0000256" key="1">
    <source>
        <dbReference type="SAM" id="MobiDB-lite"/>
    </source>
</evidence>
<dbReference type="InterPro" id="IPR036280">
    <property type="entry name" value="Multihaem_cyt_sf"/>
</dbReference>
<proteinExistence type="predicted"/>
<sequence length="379" mass="41592">EQAKPAMKKQDTPAEDVPEVKAMEAAPKKAPIEQAKPAMKKQDTPAEDVPEVKAMEAAPKKAPVEQAKPAMKKQDTPAEIKVTSTGFYKGAKACEECHEGEFKIWEKTKHHTSFRTAHREPKDSAKPSPKKILKNVAGAKRMKRNKTCYLCHYTLQQKSADAKPVAKSGTSCESCHGASSEWLAIHDNYGGEGIMRMDETPQHKKERIEKSAAKGLIWPSMKYQVVENCMSCHGLAHPDLSGDVLAKMLEAGHPINPDFEAVKYSQGTVRHRYTPEDITNNREMTPAEKAELFVIGHAAALVSAREAMSKSNEPKYTDAQNKRAQNAEAVLSLLSDIPEAAELMADPTRQNALTLVNALNGKDLTPQVGSLLPASSDYK</sequence>
<feature type="domain" description="Cytochrome c-552/4" evidence="2">
    <location>
        <begin position="93"/>
        <end position="177"/>
    </location>
</feature>
<dbReference type="SUPFAM" id="SSF48695">
    <property type="entry name" value="Multiheme cytochromes"/>
    <property type="match status" value="1"/>
</dbReference>